<accession>A0A1G1ZPN9</accession>
<proteinExistence type="predicted"/>
<protein>
    <submittedName>
        <fullName evidence="1">Uncharacterized protein</fullName>
    </submittedName>
</protein>
<dbReference type="Proteomes" id="UP000177942">
    <property type="component" value="Unassembled WGS sequence"/>
</dbReference>
<evidence type="ECO:0000313" key="1">
    <source>
        <dbReference type="EMBL" id="OGY65827.1"/>
    </source>
</evidence>
<dbReference type="EMBL" id="MHJJ01000006">
    <property type="protein sequence ID" value="OGY65827.1"/>
    <property type="molecule type" value="Genomic_DNA"/>
</dbReference>
<gene>
    <name evidence="1" type="ORF">A3A16_02035</name>
</gene>
<sequence>MEIPYTDLELRSALLGLDADKFDKTKLDEINDELSKLCPAEKKDLNMVIAKYHGISAEQLINSPNYEVLCKEYRENVIGQLVEKLKEKLVLGRHIWRV</sequence>
<organism evidence="1 2">
    <name type="scientific">Candidatus Harrisonbacteria bacterium RIFCSPLOWO2_01_FULL_44_18</name>
    <dbReference type="NCBI Taxonomy" id="1798407"/>
    <lineage>
        <taxon>Bacteria</taxon>
        <taxon>Candidatus Harrisoniibacteriota</taxon>
    </lineage>
</organism>
<name>A0A1G1ZPN9_9BACT</name>
<comment type="caution">
    <text evidence="1">The sequence shown here is derived from an EMBL/GenBank/DDBJ whole genome shotgun (WGS) entry which is preliminary data.</text>
</comment>
<evidence type="ECO:0000313" key="2">
    <source>
        <dbReference type="Proteomes" id="UP000177942"/>
    </source>
</evidence>
<dbReference type="AlphaFoldDB" id="A0A1G1ZPN9"/>
<reference evidence="1 2" key="1">
    <citation type="journal article" date="2016" name="Nat. Commun.">
        <title>Thousands of microbial genomes shed light on interconnected biogeochemical processes in an aquifer system.</title>
        <authorList>
            <person name="Anantharaman K."/>
            <person name="Brown C.T."/>
            <person name="Hug L.A."/>
            <person name="Sharon I."/>
            <person name="Castelle C.J."/>
            <person name="Probst A.J."/>
            <person name="Thomas B.C."/>
            <person name="Singh A."/>
            <person name="Wilkins M.J."/>
            <person name="Karaoz U."/>
            <person name="Brodie E.L."/>
            <person name="Williams K.H."/>
            <person name="Hubbard S.S."/>
            <person name="Banfield J.F."/>
        </authorList>
    </citation>
    <scope>NUCLEOTIDE SEQUENCE [LARGE SCALE GENOMIC DNA]</scope>
</reference>